<keyword evidence="3" id="KW-1185">Reference proteome</keyword>
<evidence type="ECO:0000313" key="3">
    <source>
        <dbReference type="Proteomes" id="UP000069940"/>
    </source>
</evidence>
<sequence>MDCEAAAERYREKIGMCYGVNPATVKTTPQEVPLTITFANIYQFLVVDPNPFTGEPKNCAKGMDAILYYKNGWVKSVSGKKVHDIFVVHGVVRHSFALNEKPLTPWILINEPGTILAAHCNCTIGILEACSHIGATLFALEGIRTSIIEKKMSVTDLPAYWKKPPASISDNLYKKVRDIDFGRQIHWKFFTNNSSTSSSNTSRCRDLLNTLQTDELNVAAASLFCGEENMDFSCTDCAHETEMEADLKDYNLQLLYDPLNTDTEAELKERASAFIRNLPKDPAMLKRIDTLTISQSDSKWWNMFRSGRITASNLKDVCNTRLERPSVSLIKKICYPSEISFSTAATRYGKKNEDKAVDQLYHSVKHLHINLQKKKSGLVIDSELPFLGASPDAIFLCDCHGIITVEVKCPFSARNREDMTDTLLQLTDSFIARNEDGQIILKMKHKYYFQALMQVHVCKARFGYFYVWSPKQVLVFEIKRRDEFWQHCKDKAVCFFETVLFPELINKSFTNK</sequence>
<dbReference type="EnsemblMetazoa" id="AALFPA23_000361.R215">
    <property type="protein sequence ID" value="AALFPA23_000361.P215"/>
    <property type="gene ID" value="AALFPA23_000361"/>
</dbReference>
<dbReference type="CDD" id="cd22343">
    <property type="entry name" value="PDDEXK_lambda_exonuclease-like"/>
    <property type="match status" value="1"/>
</dbReference>
<dbReference type="RefSeq" id="XP_062701826.1">
    <property type="nucleotide sequence ID" value="XM_062845842.1"/>
</dbReference>
<reference evidence="2" key="2">
    <citation type="submission" date="2025-05" db="UniProtKB">
        <authorList>
            <consortium name="EnsemblMetazoa"/>
        </authorList>
    </citation>
    <scope>IDENTIFICATION</scope>
    <source>
        <strain evidence="2">Foshan</strain>
    </source>
</reference>
<dbReference type="InterPro" id="IPR011335">
    <property type="entry name" value="Restrct_endonuc-II-like"/>
</dbReference>
<protein>
    <recommendedName>
        <fullName evidence="1">YqaJ viral recombinase domain-containing protein</fullName>
    </recommendedName>
</protein>
<dbReference type="PANTHER" id="PTHR47526">
    <property type="entry name" value="ATP-DEPENDENT DNA HELICASE"/>
    <property type="match status" value="1"/>
</dbReference>
<dbReference type="Pfam" id="PF09588">
    <property type="entry name" value="YqaJ"/>
    <property type="match status" value="1"/>
</dbReference>
<accession>A0ABM1XK17</accession>
<proteinExistence type="predicted"/>
<evidence type="ECO:0000259" key="1">
    <source>
        <dbReference type="Pfam" id="PF09588"/>
    </source>
</evidence>
<dbReference type="InterPro" id="IPR011604">
    <property type="entry name" value="PDDEXK-like_dom_sf"/>
</dbReference>
<evidence type="ECO:0000313" key="2">
    <source>
        <dbReference type="EnsemblMetazoa" id="AALFPA23_000361.P215"/>
    </source>
</evidence>
<dbReference type="GeneID" id="109409050"/>
<name>A0ABM1XK17_AEDAL</name>
<reference evidence="3" key="1">
    <citation type="journal article" date="2015" name="Proc. Natl. Acad. Sci. U.S.A.">
        <title>Genome sequence of the Asian Tiger mosquito, Aedes albopictus, reveals insights into its biology, genetics, and evolution.</title>
        <authorList>
            <person name="Chen X.G."/>
            <person name="Jiang X."/>
            <person name="Gu J."/>
            <person name="Xu M."/>
            <person name="Wu Y."/>
            <person name="Deng Y."/>
            <person name="Zhang C."/>
            <person name="Bonizzoni M."/>
            <person name="Dermauw W."/>
            <person name="Vontas J."/>
            <person name="Armbruster P."/>
            <person name="Huang X."/>
            <person name="Yang Y."/>
            <person name="Zhang H."/>
            <person name="He W."/>
            <person name="Peng H."/>
            <person name="Liu Y."/>
            <person name="Wu K."/>
            <person name="Chen J."/>
            <person name="Lirakis M."/>
            <person name="Topalis P."/>
            <person name="Van Leeuwen T."/>
            <person name="Hall A.B."/>
            <person name="Jiang X."/>
            <person name="Thorpe C."/>
            <person name="Mueller R.L."/>
            <person name="Sun C."/>
            <person name="Waterhouse R.M."/>
            <person name="Yan G."/>
            <person name="Tu Z.J."/>
            <person name="Fang X."/>
            <person name="James A.A."/>
        </authorList>
    </citation>
    <scope>NUCLEOTIDE SEQUENCE [LARGE SCALE GENOMIC DNA]</scope>
    <source>
        <strain evidence="3">Foshan</strain>
    </source>
</reference>
<dbReference type="SUPFAM" id="SSF52980">
    <property type="entry name" value="Restriction endonuclease-like"/>
    <property type="match status" value="1"/>
</dbReference>
<dbReference type="Gene3D" id="3.90.320.10">
    <property type="match status" value="1"/>
</dbReference>
<dbReference type="InterPro" id="IPR019080">
    <property type="entry name" value="YqaJ_viral_recombinase"/>
</dbReference>
<organism evidence="2 3">
    <name type="scientific">Aedes albopictus</name>
    <name type="common">Asian tiger mosquito</name>
    <name type="synonym">Stegomyia albopicta</name>
    <dbReference type="NCBI Taxonomy" id="7160"/>
    <lineage>
        <taxon>Eukaryota</taxon>
        <taxon>Metazoa</taxon>
        <taxon>Ecdysozoa</taxon>
        <taxon>Arthropoda</taxon>
        <taxon>Hexapoda</taxon>
        <taxon>Insecta</taxon>
        <taxon>Pterygota</taxon>
        <taxon>Neoptera</taxon>
        <taxon>Endopterygota</taxon>
        <taxon>Diptera</taxon>
        <taxon>Nematocera</taxon>
        <taxon>Culicoidea</taxon>
        <taxon>Culicidae</taxon>
        <taxon>Culicinae</taxon>
        <taxon>Aedini</taxon>
        <taxon>Aedes</taxon>
        <taxon>Stegomyia</taxon>
    </lineage>
</organism>
<dbReference type="PANTHER" id="PTHR47526:SF3">
    <property type="entry name" value="PHD-TYPE DOMAIN-CONTAINING PROTEIN"/>
    <property type="match status" value="1"/>
</dbReference>
<dbReference type="Proteomes" id="UP000069940">
    <property type="component" value="Unassembled WGS sequence"/>
</dbReference>
<feature type="domain" description="YqaJ viral recombinase" evidence="1">
    <location>
        <begin position="301"/>
        <end position="458"/>
    </location>
</feature>